<reference key="1">
    <citation type="submission" date="2009-08" db="EMBL/GenBank/DDBJ databases">
        <title>The genome sequence of Spirochaeta thermophila DSM6192.</title>
        <authorList>
            <person name="Angelov A."/>
            <person name="Mientus M."/>
            <person name="Wittenberg S."/>
            <person name="Lehmann R."/>
            <person name="Liesegang H."/>
            <person name="Daniel R."/>
            <person name="Liebl W."/>
        </authorList>
    </citation>
    <scope>NUCLEOTIDE SEQUENCE</scope>
    <source>
        <strain>DSM 6192</strain>
    </source>
</reference>
<evidence type="ECO:0000256" key="1">
    <source>
        <dbReference type="ARBA" id="ARBA00006821"/>
    </source>
</evidence>
<evidence type="ECO:0000256" key="2">
    <source>
        <dbReference type="ARBA" id="ARBA00023277"/>
    </source>
</evidence>
<dbReference type="InterPro" id="IPR027291">
    <property type="entry name" value="Glyco_hydro_38_N_sf"/>
</dbReference>
<dbReference type="InterPro" id="IPR040042">
    <property type="entry name" value="Branching_enz_MT3115-like"/>
</dbReference>
<dbReference type="InterPro" id="IPR011330">
    <property type="entry name" value="Glyco_hydro/deAcase_b/a-brl"/>
</dbReference>
<dbReference type="Pfam" id="PF09210">
    <property type="entry name" value="BE_C"/>
    <property type="match status" value="1"/>
</dbReference>
<dbReference type="CDD" id="cd10792">
    <property type="entry name" value="GH57N_AmyC_like"/>
    <property type="match status" value="1"/>
</dbReference>
<dbReference type="AlphaFoldDB" id="E0RS50"/>
<sequence>MTQGYLLFHLHAHLPFVRHPEHPRFLEEFWLYEAISETYLPLLRVFERLEKDGVPFSLSMSVSPTLISMLTDPLLQERYVHHLHLLLELGEKEQRRVQGKAALERVVEMYLHLYRTNLEDFESKYARNIVKGFDYFYKKGYLEIIPTAATHAYLPLFTIYPSAVWAQISLGMSTHLSTFGLPARGFWLPECGYEPGLEEYLHAAQIDYFFTAAHGILFAERRPEYGIFAPVRTPSGVVAFGRDPAAARAVWSSEDGYPADPVYRDFYRDVGYELPLEDVAFFLPDGENRVFTGYKYHAITGRSGEKEIYDPDRALARVEEHAAHFVKERAEQVRQVSKHMPFPPAIVCPYDAELFGHWWFEGPAWLEAMIRKVAEEETLSLIRPSDYLKGGYPFQENLPSFSSWGTKGYSEVWLDGRNDWIYRHLHAAVEQMEDLVERFSDAEGLRRRALNQAARELLLAQASDWPFIIRNGTMVPYALRRIKEHLFYFRKIYDAFARGALPADLITGRERQYPLFGDMDYRVFARANVPVSPSLYLL</sequence>
<dbReference type="PaxDb" id="665571-STHERM_c08900"/>
<accession>E0RS50</accession>
<dbReference type="InterPro" id="IPR015293">
    <property type="entry name" value="BE_C"/>
</dbReference>
<evidence type="ECO:0000259" key="5">
    <source>
        <dbReference type="Pfam" id="PF03065"/>
    </source>
</evidence>
<dbReference type="GO" id="GO:0030979">
    <property type="term" value="P:alpha-glucan biosynthetic process"/>
    <property type="evidence" value="ECO:0007669"/>
    <property type="project" value="InterPro"/>
</dbReference>
<keyword evidence="2 4" id="KW-0119">Carbohydrate metabolism</keyword>
<reference evidence="7 8" key="2">
    <citation type="journal article" date="2010" name="J. Bacteriol.">
        <title>Genome sequence of the polysaccharide-degrading, thermophilic anaerobe Spirochaeta thermophila DSM 6192.</title>
        <authorList>
            <person name="Angelov A."/>
            <person name="Liebl S."/>
            <person name="Ballschmiter M."/>
            <person name="Bomeke M."/>
            <person name="Lehmann R."/>
            <person name="Liesegang H."/>
            <person name="Daniel R."/>
            <person name="Liebl W."/>
        </authorList>
    </citation>
    <scope>NUCLEOTIDE SEQUENCE [LARGE SCALE GENOMIC DNA]</scope>
    <source>
        <strain evidence="8">ATCC 49972 / DSM 6192 / RI 19.B1</strain>
    </source>
</reference>
<dbReference type="eggNOG" id="COG1543">
    <property type="taxonomic scope" value="Bacteria"/>
</dbReference>
<feature type="active site" description="Proton donor" evidence="3">
    <location>
        <position position="351"/>
    </location>
</feature>
<dbReference type="SUPFAM" id="SSF88688">
    <property type="entry name" value="Families 57/38 glycoside transferase middle domain"/>
    <property type="match status" value="1"/>
</dbReference>
<gene>
    <name evidence="7" type="ordered locus">STHERM_c08900</name>
</gene>
<dbReference type="CAZy" id="GH57">
    <property type="family name" value="Glycoside Hydrolase Family 57"/>
</dbReference>
<evidence type="ECO:0000256" key="4">
    <source>
        <dbReference type="RuleBase" id="RU361196"/>
    </source>
</evidence>
<dbReference type="HOGENOM" id="CLU_008192_1_0_12"/>
<protein>
    <recommendedName>
        <fullName evidence="9">Glycoside hydrolase family 57</fullName>
    </recommendedName>
</protein>
<feature type="domain" description="1,4-alpha-glucan branching enzyme C-terminal" evidence="6">
    <location>
        <begin position="424"/>
        <end position="524"/>
    </location>
</feature>
<feature type="domain" description="Glycoside hydrolase family 57 N-terminal" evidence="5">
    <location>
        <begin position="8"/>
        <end position="389"/>
    </location>
</feature>
<evidence type="ECO:0000259" key="6">
    <source>
        <dbReference type="Pfam" id="PF09210"/>
    </source>
</evidence>
<dbReference type="RefSeq" id="WP_013313678.1">
    <property type="nucleotide sequence ID" value="NC_014484.1"/>
</dbReference>
<dbReference type="SUPFAM" id="SSF88713">
    <property type="entry name" value="Glycoside hydrolase/deacetylase"/>
    <property type="match status" value="1"/>
</dbReference>
<evidence type="ECO:0000256" key="3">
    <source>
        <dbReference type="PIRSR" id="PIRSR640042-1"/>
    </source>
</evidence>
<evidence type="ECO:0008006" key="9">
    <source>
        <dbReference type="Google" id="ProtNLM"/>
    </source>
</evidence>
<dbReference type="PANTHER" id="PTHR41695">
    <property type="entry name" value="1,4-ALPHA-GLUCAN BRANCHING ENZYME RV3031-RELATED"/>
    <property type="match status" value="1"/>
</dbReference>
<organism evidence="7 8">
    <name type="scientific">Winmispira thermophila (strain ATCC 49972 / DSM 6192 / RI 19.B1)</name>
    <name type="common">Spirochaeta thermophila</name>
    <dbReference type="NCBI Taxonomy" id="665571"/>
    <lineage>
        <taxon>Bacteria</taxon>
        <taxon>Pseudomonadati</taxon>
        <taxon>Spirochaetota</taxon>
        <taxon>Spirochaetia</taxon>
        <taxon>Winmispirales</taxon>
        <taxon>Winmispiraceae</taxon>
        <taxon>Winmispira</taxon>
    </lineage>
</organism>
<proteinExistence type="inferred from homology"/>
<feature type="active site" description="Nucleophile" evidence="3">
    <location>
        <position position="190"/>
    </location>
</feature>
<dbReference type="Proteomes" id="UP000001296">
    <property type="component" value="Chromosome"/>
</dbReference>
<evidence type="ECO:0000313" key="7">
    <source>
        <dbReference type="EMBL" id="ADN01837.1"/>
    </source>
</evidence>
<evidence type="ECO:0000313" key="8">
    <source>
        <dbReference type="Proteomes" id="UP000001296"/>
    </source>
</evidence>
<dbReference type="Gene3D" id="3.20.110.10">
    <property type="entry name" value="Glycoside hydrolase 38, N terminal domain"/>
    <property type="match status" value="1"/>
</dbReference>
<dbReference type="InterPro" id="IPR028995">
    <property type="entry name" value="Glyco_hydro_57/38_cen_sf"/>
</dbReference>
<dbReference type="Pfam" id="PF03065">
    <property type="entry name" value="Glyco_hydro_57"/>
    <property type="match status" value="1"/>
</dbReference>
<comment type="similarity">
    <text evidence="1 4">Belongs to the glycosyl hydrolase 57 family.</text>
</comment>
<dbReference type="EMBL" id="CP001698">
    <property type="protein sequence ID" value="ADN01837.1"/>
    <property type="molecule type" value="Genomic_DNA"/>
</dbReference>
<dbReference type="GO" id="GO:0003844">
    <property type="term" value="F:1,4-alpha-glucan branching enzyme activity"/>
    <property type="evidence" value="ECO:0007669"/>
    <property type="project" value="InterPro"/>
</dbReference>
<dbReference type="InterPro" id="IPR004300">
    <property type="entry name" value="Glyco_hydro_57_N"/>
</dbReference>
<dbReference type="KEGG" id="sta:STHERM_c08900"/>
<name>E0RS50_WINT6</name>
<dbReference type="InterPro" id="IPR037090">
    <property type="entry name" value="57_glycoside_trans_central"/>
</dbReference>
<dbReference type="PANTHER" id="PTHR41695:SF1">
    <property type="entry name" value="1,4-ALPHA-GLUCAN BRANCHING ENZYME TK1436"/>
    <property type="match status" value="1"/>
</dbReference>
<dbReference type="Gene3D" id="1.20.1430.10">
    <property type="entry name" value="Families 57/38 glycoside transferase, middle domain"/>
    <property type="match status" value="1"/>
</dbReference>
<dbReference type="GO" id="GO:0005576">
    <property type="term" value="C:extracellular region"/>
    <property type="evidence" value="ECO:0007669"/>
    <property type="project" value="TreeGrafter"/>
</dbReference>